<dbReference type="Proteomes" id="UP000189545">
    <property type="component" value="Chromosome"/>
</dbReference>
<dbReference type="SUPFAM" id="SSF53756">
    <property type="entry name" value="UDP-Glycosyltransferase/glycogen phosphorylase"/>
    <property type="match status" value="1"/>
</dbReference>
<dbReference type="InterPro" id="IPR021574">
    <property type="entry name" value="PM0188"/>
</dbReference>
<accession>A0A1S6HIL7</accession>
<gene>
    <name evidence="1" type="ORF">Sps_00153</name>
</gene>
<dbReference type="RefSeq" id="WP_077750731.1">
    <property type="nucleotide sequence ID" value="NZ_CP014782.1"/>
</dbReference>
<dbReference type="KEGG" id="spsw:Sps_00153"/>
<dbReference type="OrthoDB" id="5668724at2"/>
<dbReference type="AlphaFoldDB" id="A0A1S6HIL7"/>
<name>A0A1S6HIL7_9GAMM</name>
<dbReference type="STRING" id="225848.Sps_00153"/>
<evidence type="ECO:0000313" key="2">
    <source>
        <dbReference type="Proteomes" id="UP000189545"/>
    </source>
</evidence>
<dbReference type="SMR" id="A0A1S6HIL7"/>
<dbReference type="Pfam" id="PF11477">
    <property type="entry name" value="PM0188"/>
    <property type="match status" value="1"/>
</dbReference>
<dbReference type="Gene3D" id="3.40.50.11120">
    <property type="entry name" value="Sialyltransferase, N-terminal GT-B Rossman nucleotide-binding domain"/>
    <property type="match status" value="1"/>
</dbReference>
<dbReference type="InterPro" id="IPR043078">
    <property type="entry name" value="Sialyltransferase_N"/>
</dbReference>
<evidence type="ECO:0000313" key="1">
    <source>
        <dbReference type="EMBL" id="AQS35373.1"/>
    </source>
</evidence>
<dbReference type="EMBL" id="CP014782">
    <property type="protein sequence ID" value="AQS35373.1"/>
    <property type="molecule type" value="Genomic_DNA"/>
</dbReference>
<proteinExistence type="predicted"/>
<sequence length="237" mass="27558">MPPLTAIEPSFNLEIYIDRATLPTIQQIAMIVANKSPHKKLIYWSRHPLTDRELLKCINGESCCSIDNIHHRVTELLSSYDNCHVTIYGNTYWSKDIARLIRRISKLPGINIKKLELIDDGSSEYQKMYTWESLGLSAQIKSLTQGQNNLQNYISGSSNRIVRFLTGKSNKLPRSIESIFNWHQLFPTTYHMLRMDYLEKPELKQLKKHLMGNTKQINGTTYQTTRLHRNKSYCLIN</sequence>
<organism evidence="1 2">
    <name type="scientific">Shewanella psychrophila</name>
    <dbReference type="NCBI Taxonomy" id="225848"/>
    <lineage>
        <taxon>Bacteria</taxon>
        <taxon>Pseudomonadati</taxon>
        <taxon>Pseudomonadota</taxon>
        <taxon>Gammaproteobacteria</taxon>
        <taxon>Alteromonadales</taxon>
        <taxon>Shewanellaceae</taxon>
        <taxon>Shewanella</taxon>
    </lineage>
</organism>
<reference evidence="1 2" key="1">
    <citation type="submission" date="2016-03" db="EMBL/GenBank/DDBJ databases">
        <title>Complete genome sequence of Shewanella psychrophila WP2, a deep sea bacterium isolated from west Pacific sediment.</title>
        <authorList>
            <person name="Xu G."/>
            <person name="Jian H."/>
        </authorList>
    </citation>
    <scope>NUCLEOTIDE SEQUENCE [LARGE SCALE GENOMIC DNA]</scope>
    <source>
        <strain evidence="1 2">WP2</strain>
    </source>
</reference>
<protein>
    <submittedName>
        <fullName evidence="1">Uncharacterized protein</fullName>
    </submittedName>
</protein>
<keyword evidence="2" id="KW-1185">Reference proteome</keyword>